<evidence type="ECO:0000256" key="2">
    <source>
        <dbReference type="ARBA" id="ARBA00022771"/>
    </source>
</evidence>
<sequence>MDSSSSLDVQNSENSVDTDAILCEGDDCKPGDSPVSYCPNCNLRLCDVCWDRQQAHRKKSRGPQVHEKENPLLHDRFHKILHASSDDNAHILDERTKWLGMYHLNGSDTPVLEEFDAYTDIVTRNIKANSPEKYPQLVSFVGETGAGKSTLIRMLIESCRLSGDEFPTPVVDASNDTLPISADVHLYADPDSYDKDQPILYVDCEGLKGGDLSPMANRRREPDDHDPLITASRVRVLQWARPDSLSKPPSRMQPGVSVSDRRFAVGHLYPRVLYAFSAVVVYVCKNPKTFQDALYNLIEWGANSLETSVNQPTLPHVILALNAVAPSRKNPDDEWDTNKTRDELLALVNDLPTRHAQKLMADLNVSCTAGAPEAGTTEPRDQTIQDLILRYYSSFTVVRLPAATDGRYSRLNTQLGKLRQKIQDGCEESNKAKQKAHMLLEAQTFNVYLRSALDHFTQKLNEPFNFVRVSLRLNPIPQNFANHVVRLALCICDARDRAKDEDIYNTFTELVASCVVLDVVRVRKQGWATDSEIFRQYQSSFEDAFTTFCDKYWPCGFSKGDRHCVNVKLIHGLKGHQDCDGRIIQRGDYQPDPRFSSSRVDEWIDLIRKAISSIQDDLKTRLSFGPTREGLDDIWPLHSQKIDRFLQAFHLGWPKFFSQTTCLGCLATAPEHPLACGHVLCTKCVQAQGNKLHTYNEVTLTGCPLHASSSGAAPEVHVIRFKPEQAGVRLLSLDGGGVLAIAELEVLRALQRELPSEIPIQAFFDLMVGSGAGAILALSLGVREKTVGECLEDQDTFRDNAFRPRVLFRVPGISKLVPFRHRSVLKTTPLYETLKTSLGCTALFGRDEPGRTHSNVKVAVTATDQITRKPVLLANYSHSGSVSGDYELHRPDDRGSELQVWEAGAAASAFPRLFKSFTHSRTHRSYLDGTLRYNNPIQLVDAEMRRIWTDVAAVDPDLLLSIGSGYNGTEPVSPDDRISPTTHSSRKGPKFWVRVSMSVAKSTEGLAGISLA</sequence>
<protein>
    <recommendedName>
        <fullName evidence="13">FabD/lysophospholipase-like protein</fullName>
    </recommendedName>
</protein>
<dbReference type="Pfam" id="PF01734">
    <property type="entry name" value="Patatin"/>
    <property type="match status" value="1"/>
</dbReference>
<evidence type="ECO:0000256" key="1">
    <source>
        <dbReference type="ARBA" id="ARBA00022723"/>
    </source>
</evidence>
<dbReference type="PANTHER" id="PTHR24185">
    <property type="entry name" value="CALCIUM-INDEPENDENT PHOSPHOLIPASE A2-GAMMA"/>
    <property type="match status" value="1"/>
</dbReference>
<dbReference type="InterPro" id="IPR017907">
    <property type="entry name" value="Znf_RING_CS"/>
</dbReference>
<dbReference type="OrthoDB" id="3942234at2759"/>
<evidence type="ECO:0000256" key="7">
    <source>
        <dbReference type="PROSITE-ProRule" id="PRU00175"/>
    </source>
</evidence>
<keyword evidence="1" id="KW-0479">Metal-binding</keyword>
<keyword evidence="4" id="KW-0862">Zinc</keyword>
<reference evidence="11" key="1">
    <citation type="journal article" date="2020" name="Stud. Mycol.">
        <title>101 Dothideomycetes genomes: a test case for predicting lifestyles and emergence of pathogens.</title>
        <authorList>
            <person name="Haridas S."/>
            <person name="Albert R."/>
            <person name="Binder M."/>
            <person name="Bloem J."/>
            <person name="Labutti K."/>
            <person name="Salamov A."/>
            <person name="Andreopoulos B."/>
            <person name="Baker S."/>
            <person name="Barry K."/>
            <person name="Bills G."/>
            <person name="Bluhm B."/>
            <person name="Cannon C."/>
            <person name="Castanera R."/>
            <person name="Culley D."/>
            <person name="Daum C."/>
            <person name="Ezra D."/>
            <person name="Gonzalez J."/>
            <person name="Henrissat B."/>
            <person name="Kuo A."/>
            <person name="Liang C."/>
            <person name="Lipzen A."/>
            <person name="Lutzoni F."/>
            <person name="Magnuson J."/>
            <person name="Mondo S."/>
            <person name="Nolan M."/>
            <person name="Ohm R."/>
            <person name="Pangilinan J."/>
            <person name="Park H.-J."/>
            <person name="Ramirez L."/>
            <person name="Alfaro M."/>
            <person name="Sun H."/>
            <person name="Tritt A."/>
            <person name="Yoshinaga Y."/>
            <person name="Zwiers L.-H."/>
            <person name="Turgeon B."/>
            <person name="Goodwin S."/>
            <person name="Spatafora J."/>
            <person name="Crous P."/>
            <person name="Grigoriev I."/>
        </authorList>
    </citation>
    <scope>NUCLEOTIDE SEQUENCE</scope>
    <source>
        <strain evidence="11">CBS 262.69</strain>
    </source>
</reference>
<comment type="caution">
    <text evidence="8">Lacks conserved residue(s) required for the propagation of feature annotation.</text>
</comment>
<evidence type="ECO:0000256" key="4">
    <source>
        <dbReference type="ARBA" id="ARBA00022833"/>
    </source>
</evidence>
<dbReference type="GO" id="GO:0016042">
    <property type="term" value="P:lipid catabolic process"/>
    <property type="evidence" value="ECO:0007669"/>
    <property type="project" value="UniProtKB-KW"/>
</dbReference>
<dbReference type="EMBL" id="ML996698">
    <property type="protein sequence ID" value="KAF2399012.1"/>
    <property type="molecule type" value="Genomic_DNA"/>
</dbReference>
<dbReference type="InterPro" id="IPR016035">
    <property type="entry name" value="Acyl_Trfase/lysoPLipase"/>
</dbReference>
<evidence type="ECO:0000313" key="12">
    <source>
        <dbReference type="Proteomes" id="UP000799640"/>
    </source>
</evidence>
<proteinExistence type="predicted"/>
<keyword evidence="3" id="KW-0378">Hydrolase</keyword>
<dbReference type="Proteomes" id="UP000799640">
    <property type="component" value="Unassembled WGS sequence"/>
</dbReference>
<evidence type="ECO:0000256" key="3">
    <source>
        <dbReference type="ARBA" id="ARBA00022801"/>
    </source>
</evidence>
<keyword evidence="6" id="KW-0443">Lipid metabolism</keyword>
<dbReference type="PROSITE" id="PS51635">
    <property type="entry name" value="PNPLA"/>
    <property type="match status" value="1"/>
</dbReference>
<keyword evidence="12" id="KW-1185">Reference proteome</keyword>
<dbReference type="InterPro" id="IPR002641">
    <property type="entry name" value="PNPLA_dom"/>
</dbReference>
<dbReference type="PANTHER" id="PTHR24185:SF1">
    <property type="entry name" value="CALCIUM-INDEPENDENT PHOSPHOLIPASE A2-GAMMA"/>
    <property type="match status" value="1"/>
</dbReference>
<evidence type="ECO:0000256" key="5">
    <source>
        <dbReference type="ARBA" id="ARBA00022963"/>
    </source>
</evidence>
<keyword evidence="2 7" id="KW-0863">Zinc-finger</keyword>
<dbReference type="InterPro" id="IPR001841">
    <property type="entry name" value="Znf_RING"/>
</dbReference>
<evidence type="ECO:0008006" key="13">
    <source>
        <dbReference type="Google" id="ProtNLM"/>
    </source>
</evidence>
<evidence type="ECO:0000256" key="6">
    <source>
        <dbReference type="ARBA" id="ARBA00023098"/>
    </source>
</evidence>
<gene>
    <name evidence="11" type="ORF">EJ06DRAFT_479226</name>
</gene>
<evidence type="ECO:0000259" key="10">
    <source>
        <dbReference type="PROSITE" id="PS51635"/>
    </source>
</evidence>
<dbReference type="PROSITE" id="PS00518">
    <property type="entry name" value="ZF_RING_1"/>
    <property type="match status" value="1"/>
</dbReference>
<dbReference type="Gene3D" id="3.40.1090.10">
    <property type="entry name" value="Cytosolic phospholipase A2 catalytic domain"/>
    <property type="match status" value="1"/>
</dbReference>
<dbReference type="GO" id="GO:0016020">
    <property type="term" value="C:membrane"/>
    <property type="evidence" value="ECO:0007669"/>
    <property type="project" value="TreeGrafter"/>
</dbReference>
<evidence type="ECO:0000313" key="11">
    <source>
        <dbReference type="EMBL" id="KAF2399012.1"/>
    </source>
</evidence>
<feature type="domain" description="PNPLA" evidence="10">
    <location>
        <begin position="731"/>
        <end position="941"/>
    </location>
</feature>
<dbReference type="CDD" id="cd07199">
    <property type="entry name" value="Pat17_PNPLA8_PNPLA9_like"/>
    <property type="match status" value="1"/>
</dbReference>
<dbReference type="InterPro" id="IPR027417">
    <property type="entry name" value="P-loop_NTPase"/>
</dbReference>
<feature type="domain" description="RING-type" evidence="9">
    <location>
        <begin position="662"/>
        <end position="706"/>
    </location>
</feature>
<dbReference type="PROSITE" id="PS50089">
    <property type="entry name" value="ZF_RING_2"/>
    <property type="match status" value="1"/>
</dbReference>
<dbReference type="SUPFAM" id="SSF52540">
    <property type="entry name" value="P-loop containing nucleoside triphosphate hydrolases"/>
    <property type="match status" value="1"/>
</dbReference>
<keyword evidence="5" id="KW-0442">Lipid degradation</keyword>
<dbReference type="GO" id="GO:0019369">
    <property type="term" value="P:arachidonate metabolic process"/>
    <property type="evidence" value="ECO:0007669"/>
    <property type="project" value="TreeGrafter"/>
</dbReference>
<dbReference type="GO" id="GO:0008270">
    <property type="term" value="F:zinc ion binding"/>
    <property type="evidence" value="ECO:0007669"/>
    <property type="project" value="UniProtKB-KW"/>
</dbReference>
<dbReference type="AlphaFoldDB" id="A0A6G1HSN6"/>
<dbReference type="GO" id="GO:0047499">
    <property type="term" value="F:calcium-independent phospholipase A2 activity"/>
    <property type="evidence" value="ECO:0007669"/>
    <property type="project" value="TreeGrafter"/>
</dbReference>
<evidence type="ECO:0000256" key="8">
    <source>
        <dbReference type="PROSITE-ProRule" id="PRU01161"/>
    </source>
</evidence>
<accession>A0A6G1HSN6</accession>
<evidence type="ECO:0000259" key="9">
    <source>
        <dbReference type="PROSITE" id="PS50089"/>
    </source>
</evidence>
<dbReference type="GO" id="GO:0046486">
    <property type="term" value="P:glycerolipid metabolic process"/>
    <property type="evidence" value="ECO:0007669"/>
    <property type="project" value="UniProtKB-ARBA"/>
</dbReference>
<name>A0A6G1HSN6_9PEZI</name>
<organism evidence="11 12">
    <name type="scientific">Trichodelitschia bisporula</name>
    <dbReference type="NCBI Taxonomy" id="703511"/>
    <lineage>
        <taxon>Eukaryota</taxon>
        <taxon>Fungi</taxon>
        <taxon>Dikarya</taxon>
        <taxon>Ascomycota</taxon>
        <taxon>Pezizomycotina</taxon>
        <taxon>Dothideomycetes</taxon>
        <taxon>Dothideomycetes incertae sedis</taxon>
        <taxon>Phaeotrichales</taxon>
        <taxon>Phaeotrichaceae</taxon>
        <taxon>Trichodelitschia</taxon>
    </lineage>
</organism>
<dbReference type="SUPFAM" id="SSF52151">
    <property type="entry name" value="FabD/lysophospholipase-like"/>
    <property type="match status" value="1"/>
</dbReference>